<keyword evidence="2" id="KW-1185">Reference proteome</keyword>
<evidence type="ECO:0000313" key="1">
    <source>
        <dbReference type="EnsemblMetazoa" id="tetur18g02980.1"/>
    </source>
</evidence>
<accession>T1KRB8</accession>
<dbReference type="EMBL" id="CAEY01000388">
    <property type="status" value="NOT_ANNOTATED_CDS"/>
    <property type="molecule type" value="Genomic_DNA"/>
</dbReference>
<reference evidence="1" key="2">
    <citation type="submission" date="2015-06" db="UniProtKB">
        <authorList>
            <consortium name="EnsemblMetazoa"/>
        </authorList>
    </citation>
    <scope>IDENTIFICATION</scope>
</reference>
<name>T1KRB8_TETUR</name>
<organism evidence="1 2">
    <name type="scientific">Tetranychus urticae</name>
    <name type="common">Two-spotted spider mite</name>
    <dbReference type="NCBI Taxonomy" id="32264"/>
    <lineage>
        <taxon>Eukaryota</taxon>
        <taxon>Metazoa</taxon>
        <taxon>Ecdysozoa</taxon>
        <taxon>Arthropoda</taxon>
        <taxon>Chelicerata</taxon>
        <taxon>Arachnida</taxon>
        <taxon>Acari</taxon>
        <taxon>Acariformes</taxon>
        <taxon>Trombidiformes</taxon>
        <taxon>Prostigmata</taxon>
        <taxon>Eleutherengona</taxon>
        <taxon>Raphignathae</taxon>
        <taxon>Tetranychoidea</taxon>
        <taxon>Tetranychidae</taxon>
        <taxon>Tetranychus</taxon>
    </lineage>
</organism>
<dbReference type="AlphaFoldDB" id="T1KRB8"/>
<proteinExistence type="predicted"/>
<dbReference type="Proteomes" id="UP000015104">
    <property type="component" value="Unassembled WGS sequence"/>
</dbReference>
<sequence>MLTYQCSYFVQSQTSCTPIAVQYIVYEGNRGLIILVGKTTASSSNQAYLITKPVDFFHPFRYKSTYKGQNVPFEGFIPDVNVAFYLSNNGYWGFKSFSQIKHWTSFADLTAEPILLTQPDSTPVAQFNPSNQYNGAIFKATFTVPYKGNYSYCASMIQDGKPLLKCFDPKGATVHQSNVGPIDAIDLFEWDGDNLLGVYFQNFVTSPVGNKFYWYRFFRIKHEKKYILLSLFVVIQSRWTMVS</sequence>
<dbReference type="HOGENOM" id="CLU_1143848_0_0_1"/>
<protein>
    <submittedName>
        <fullName evidence="1">Uncharacterized protein</fullName>
    </submittedName>
</protein>
<dbReference type="EnsemblMetazoa" id="tetur18g02980.1">
    <property type="protein sequence ID" value="tetur18g02980.1"/>
    <property type="gene ID" value="tetur18g02980"/>
</dbReference>
<evidence type="ECO:0000313" key="2">
    <source>
        <dbReference type="Proteomes" id="UP000015104"/>
    </source>
</evidence>
<reference evidence="2" key="1">
    <citation type="submission" date="2011-08" db="EMBL/GenBank/DDBJ databases">
        <authorList>
            <person name="Rombauts S."/>
        </authorList>
    </citation>
    <scope>NUCLEOTIDE SEQUENCE</scope>
    <source>
        <strain evidence="2">London</strain>
    </source>
</reference>